<reference evidence="2 3" key="1">
    <citation type="submission" date="2017-06" db="EMBL/GenBank/DDBJ databases">
        <title>Genome sequencing of cyanobaciteial culture collection at National Institute for Environmental Studies (NIES).</title>
        <authorList>
            <person name="Hirose Y."/>
            <person name="Shimura Y."/>
            <person name="Fujisawa T."/>
            <person name="Nakamura Y."/>
            <person name="Kawachi M."/>
        </authorList>
    </citation>
    <scope>NUCLEOTIDE SEQUENCE [LARGE SCALE GENOMIC DNA]</scope>
    <source>
        <strain evidence="2 3">NIES-267</strain>
    </source>
</reference>
<evidence type="ECO:0000256" key="1">
    <source>
        <dbReference type="SAM" id="MobiDB-lite"/>
    </source>
</evidence>
<gene>
    <name evidence="2" type="ORF">NIES267_01380</name>
</gene>
<evidence type="ECO:0000313" key="2">
    <source>
        <dbReference type="EMBL" id="BAY80681.1"/>
    </source>
</evidence>
<evidence type="ECO:0000313" key="3">
    <source>
        <dbReference type="Proteomes" id="UP000218418"/>
    </source>
</evidence>
<feature type="region of interest" description="Disordered" evidence="1">
    <location>
        <begin position="25"/>
        <end position="44"/>
    </location>
</feature>
<feature type="compositionally biased region" description="Basic and acidic residues" evidence="1">
    <location>
        <begin position="28"/>
        <end position="44"/>
    </location>
</feature>
<sequence>MAQTTGFVRGGLAISKILVSYDKSTNNVKEDTLNPTSEVEKQQG</sequence>
<organism evidence="2 3">
    <name type="scientific">Calothrix parasitica NIES-267</name>
    <dbReference type="NCBI Taxonomy" id="1973488"/>
    <lineage>
        <taxon>Bacteria</taxon>
        <taxon>Bacillati</taxon>
        <taxon>Cyanobacteriota</taxon>
        <taxon>Cyanophyceae</taxon>
        <taxon>Nostocales</taxon>
        <taxon>Calotrichaceae</taxon>
        <taxon>Calothrix</taxon>
    </lineage>
</organism>
<dbReference type="EMBL" id="AP018227">
    <property type="protein sequence ID" value="BAY80681.1"/>
    <property type="molecule type" value="Genomic_DNA"/>
</dbReference>
<proteinExistence type="predicted"/>
<accession>A0A1Z4LHH7</accession>
<dbReference type="AlphaFoldDB" id="A0A1Z4LHH7"/>
<name>A0A1Z4LHH7_9CYAN</name>
<dbReference type="Proteomes" id="UP000218418">
    <property type="component" value="Chromosome"/>
</dbReference>
<keyword evidence="3" id="KW-1185">Reference proteome</keyword>
<protein>
    <submittedName>
        <fullName evidence="2">Uncharacterized protein</fullName>
    </submittedName>
</protein>